<dbReference type="SUPFAM" id="SSF63712">
    <property type="entry name" value="Nicotinic receptor ligand binding domain-like"/>
    <property type="match status" value="1"/>
</dbReference>
<dbReference type="Gene3D" id="2.70.170.10">
    <property type="entry name" value="Neurotransmitter-gated ion-channel ligand-binding domain"/>
    <property type="match status" value="1"/>
</dbReference>
<dbReference type="PRINTS" id="PR00252">
    <property type="entry name" value="NRIONCHANNEL"/>
</dbReference>
<comment type="catalytic activity">
    <reaction evidence="18">
        <text>Na(+)(in) = Na(+)(out)</text>
        <dbReference type="Rhea" id="RHEA:34963"/>
        <dbReference type="ChEBI" id="CHEBI:29101"/>
    </reaction>
</comment>
<feature type="signal peptide" evidence="19">
    <location>
        <begin position="1"/>
        <end position="23"/>
    </location>
</feature>
<dbReference type="InterPro" id="IPR006029">
    <property type="entry name" value="Neurotrans-gated_channel_TM"/>
</dbReference>
<name>A0A8C7NGR4_ONCMY</name>
<dbReference type="Ensembl" id="ENSOMYT00000008205.2">
    <property type="protein sequence ID" value="ENSOMYP00000007366.1"/>
    <property type="gene ID" value="ENSOMYG00000003772.2"/>
</dbReference>
<dbReference type="PRINTS" id="PR00254">
    <property type="entry name" value="NICOTINICR"/>
</dbReference>
<evidence type="ECO:0000256" key="2">
    <source>
        <dbReference type="ARBA" id="ARBA00022448"/>
    </source>
</evidence>
<comment type="caution">
    <text evidence="19">Lacks conserved residue(s) required for the propagation of feature annotation.</text>
</comment>
<evidence type="ECO:0000313" key="23">
    <source>
        <dbReference type="Proteomes" id="UP000694395"/>
    </source>
</evidence>
<keyword evidence="23" id="KW-1185">Reference proteome</keyword>
<keyword evidence="6 19" id="KW-1133">Transmembrane helix</keyword>
<dbReference type="Pfam" id="PF02932">
    <property type="entry name" value="Neur_chan_memb"/>
    <property type="match status" value="1"/>
</dbReference>
<keyword evidence="2 19" id="KW-0813">Transport</keyword>
<dbReference type="FunFam" id="1.20.58.390:FF:000010">
    <property type="entry name" value="Nicotinic acetylcholine receptor subunit epsilon"/>
    <property type="match status" value="1"/>
</dbReference>
<dbReference type="GO" id="GO:0045211">
    <property type="term" value="C:postsynaptic membrane"/>
    <property type="evidence" value="ECO:0007669"/>
    <property type="project" value="UniProtKB-SubCell"/>
</dbReference>
<evidence type="ECO:0000256" key="6">
    <source>
        <dbReference type="ARBA" id="ARBA00022989"/>
    </source>
</evidence>
<keyword evidence="12" id="KW-0325">Glycoprotein</keyword>
<dbReference type="InterPro" id="IPR002394">
    <property type="entry name" value="Nicotinic_acetylcholine_rcpt"/>
</dbReference>
<keyword evidence="11" id="KW-0675">Receptor</keyword>
<dbReference type="Pfam" id="PF02931">
    <property type="entry name" value="Neur_chan_LBD"/>
    <property type="match status" value="1"/>
</dbReference>
<evidence type="ECO:0000256" key="18">
    <source>
        <dbReference type="ARBA" id="ARBA00036239"/>
    </source>
</evidence>
<evidence type="ECO:0000259" key="21">
    <source>
        <dbReference type="Pfam" id="PF02932"/>
    </source>
</evidence>
<feature type="domain" description="Neurotransmitter-gated ion-channel ligand-binding" evidence="20">
    <location>
        <begin position="27"/>
        <end position="248"/>
    </location>
</feature>
<evidence type="ECO:0000256" key="4">
    <source>
        <dbReference type="ARBA" id="ARBA00022692"/>
    </source>
</evidence>
<evidence type="ECO:0000259" key="20">
    <source>
        <dbReference type="Pfam" id="PF02931"/>
    </source>
</evidence>
<evidence type="ECO:0000256" key="13">
    <source>
        <dbReference type="ARBA" id="ARBA00023257"/>
    </source>
</evidence>
<evidence type="ECO:0000256" key="12">
    <source>
        <dbReference type="ARBA" id="ARBA00023180"/>
    </source>
</evidence>
<dbReference type="Gene3D" id="1.20.58.390">
    <property type="entry name" value="Neurotransmitter-gated ion-channel transmembrane domain"/>
    <property type="match status" value="1"/>
</dbReference>
<dbReference type="InterPro" id="IPR036734">
    <property type="entry name" value="Neur_chan_lig-bd_sf"/>
</dbReference>
<comment type="function">
    <text evidence="1">After binding acetylcholine, the AChR responds by an extensive change in conformation that affects all subunits and leads to opening of an ion-conducting channel across the plasma membrane.</text>
</comment>
<keyword evidence="5 19" id="KW-0732">Signal</keyword>
<organism evidence="22 23">
    <name type="scientific">Oncorhynchus mykiss</name>
    <name type="common">Rainbow trout</name>
    <name type="synonym">Salmo gairdneri</name>
    <dbReference type="NCBI Taxonomy" id="8022"/>
    <lineage>
        <taxon>Eukaryota</taxon>
        <taxon>Metazoa</taxon>
        <taxon>Chordata</taxon>
        <taxon>Craniata</taxon>
        <taxon>Vertebrata</taxon>
        <taxon>Euteleostomi</taxon>
        <taxon>Actinopterygii</taxon>
        <taxon>Neopterygii</taxon>
        <taxon>Teleostei</taxon>
        <taxon>Protacanthopterygii</taxon>
        <taxon>Salmoniformes</taxon>
        <taxon>Salmonidae</taxon>
        <taxon>Salmoninae</taxon>
        <taxon>Oncorhynchus</taxon>
    </lineage>
</organism>
<feature type="chain" id="PRO_5034521841" description="Acetylcholine receptor subunit delta" evidence="19">
    <location>
        <begin position="24"/>
        <end position="549"/>
    </location>
</feature>
<evidence type="ECO:0000256" key="9">
    <source>
        <dbReference type="ARBA" id="ARBA00023136"/>
    </source>
</evidence>
<keyword evidence="7" id="KW-0770">Synapse</keyword>
<keyword evidence="8 19" id="KW-0406">Ion transport</keyword>
<evidence type="ECO:0000256" key="17">
    <source>
        <dbReference type="ARBA" id="ARBA00034430"/>
    </source>
</evidence>
<evidence type="ECO:0000256" key="16">
    <source>
        <dbReference type="ARBA" id="ARBA00034104"/>
    </source>
</evidence>
<keyword evidence="10" id="KW-1015">Disulfide bond</keyword>
<evidence type="ECO:0000256" key="1">
    <source>
        <dbReference type="ARBA" id="ARBA00003328"/>
    </source>
</evidence>
<evidence type="ECO:0000313" key="22">
    <source>
        <dbReference type="Ensembl" id="ENSOMYP00000007366.1"/>
    </source>
</evidence>
<comment type="catalytic activity">
    <reaction evidence="17">
        <text>K(+)(in) = K(+)(out)</text>
        <dbReference type="Rhea" id="RHEA:29463"/>
        <dbReference type="ChEBI" id="CHEBI:29103"/>
    </reaction>
</comment>
<dbReference type="PROSITE" id="PS00236">
    <property type="entry name" value="NEUROTR_ION_CHANNEL"/>
    <property type="match status" value="1"/>
</dbReference>
<dbReference type="GO" id="GO:0022848">
    <property type="term" value="F:acetylcholine-gated monoatomic cation-selective channel activity"/>
    <property type="evidence" value="ECO:0007669"/>
    <property type="project" value="InterPro"/>
</dbReference>
<accession>A0A8C7NGR4</accession>
<keyword evidence="13" id="KW-0628">Postsynaptic cell membrane</keyword>
<keyword evidence="4 19" id="KW-0812">Transmembrane</keyword>
<keyword evidence="15 19" id="KW-0407">Ion channel</keyword>
<evidence type="ECO:0000256" key="14">
    <source>
        <dbReference type="ARBA" id="ARBA00023286"/>
    </source>
</evidence>
<feature type="domain" description="Neurotransmitter-gated ion-channel transmembrane" evidence="21">
    <location>
        <begin position="255"/>
        <end position="465"/>
    </location>
</feature>
<keyword evidence="3" id="KW-1003">Cell membrane</keyword>
<sequence length="549" mass="62803">MNHRLLGPGALVLFAVLVTECLARNEEERLIQHLFKEKAYNKDLRPVEKQDEAVVVYIALTLSNLISLKEVTETLLTNVWMEHGWYDTRLSWNTAEFDDIDVLRLPPSMVWLPEIVLENNNDAQFQVAYYCNVLINPEGYVYWLPPAIFRSSCAINVNYFPFDWQNCTLKFTSLTYNAKEITMQLKEELEDDKSYKVEWIIIDPAGFTENGEWEIIHKPARRNTYKNIPIESNKHQDITFYLIIKRKPLFYIVNIIIPSVLISFMATLVYYLPADSGEKMTLSISVLLAQSVFLLLISQRLPETSMAIPLIVKYLMFIMVLVTVVVLHCVVVLNLHFRSPSTHIMTEWTREFFLERLPRLLRMSRPAESESSWEGALPRRSSSVGYIAKAEEYYSVKSRSELMFEKQSERHGLATRATPAAAVKPQSDGEVTEQLYSEMKPGVDGANYIVKHMHDKNDYNEVREEGEMERKRGRGRGKGGRNRTLDIIQYIILFMSNSPVGLGSVTKASVTSVLVCHYGSTMVIMTYINAMLADPPSSRLLSAPPVGEG</sequence>
<dbReference type="InterPro" id="IPR038050">
    <property type="entry name" value="Neuro_actylchol_rec"/>
</dbReference>
<dbReference type="InterPro" id="IPR036719">
    <property type="entry name" value="Neuro-gated_channel_TM_sf"/>
</dbReference>
<reference evidence="22" key="2">
    <citation type="submission" date="2025-08" db="UniProtKB">
        <authorList>
            <consortium name="Ensembl"/>
        </authorList>
    </citation>
    <scope>IDENTIFICATION</scope>
</reference>
<evidence type="ECO:0000256" key="19">
    <source>
        <dbReference type="RuleBase" id="RU000687"/>
    </source>
</evidence>
<proteinExistence type="inferred from homology"/>
<keyword evidence="9 19" id="KW-0472">Membrane</keyword>
<dbReference type="GeneTree" id="ENSGT00940000159794"/>
<evidence type="ECO:0000256" key="8">
    <source>
        <dbReference type="ARBA" id="ARBA00023065"/>
    </source>
</evidence>
<dbReference type="CDD" id="cd19064">
    <property type="entry name" value="LGIC_TM_nAChR"/>
    <property type="match status" value="1"/>
</dbReference>
<dbReference type="InterPro" id="IPR018000">
    <property type="entry name" value="Neurotransmitter_ion_chnl_CS"/>
</dbReference>
<reference evidence="22" key="1">
    <citation type="submission" date="2020-07" db="EMBL/GenBank/DDBJ databases">
        <title>A long reads based de novo assembly of the rainbow trout Arlee double haploid line genome.</title>
        <authorList>
            <person name="Gao G."/>
            <person name="Palti Y."/>
        </authorList>
    </citation>
    <scope>NUCLEOTIDE SEQUENCE [LARGE SCALE GENOMIC DNA]</scope>
</reference>
<dbReference type="InterPro" id="IPR006201">
    <property type="entry name" value="Neur_channel"/>
</dbReference>
<evidence type="ECO:0000256" key="7">
    <source>
        <dbReference type="ARBA" id="ARBA00023018"/>
    </source>
</evidence>
<evidence type="ECO:0000256" key="10">
    <source>
        <dbReference type="ARBA" id="ARBA00023157"/>
    </source>
</evidence>
<gene>
    <name evidence="22" type="primary">chrnd</name>
</gene>
<dbReference type="PANTHER" id="PTHR18945">
    <property type="entry name" value="NEUROTRANSMITTER GATED ION CHANNEL"/>
    <property type="match status" value="1"/>
</dbReference>
<feature type="transmembrane region" description="Helical" evidence="19">
    <location>
        <begin position="284"/>
        <end position="302"/>
    </location>
</feature>
<protein>
    <recommendedName>
        <fullName evidence="24">Acetylcholine receptor subunit delta</fullName>
    </recommendedName>
</protein>
<evidence type="ECO:0008006" key="24">
    <source>
        <dbReference type="Google" id="ProtNLM"/>
    </source>
</evidence>
<feature type="transmembrane region" description="Helical" evidence="19">
    <location>
        <begin position="249"/>
        <end position="272"/>
    </location>
</feature>
<evidence type="ECO:0000256" key="15">
    <source>
        <dbReference type="ARBA" id="ARBA00023303"/>
    </source>
</evidence>
<reference evidence="22" key="3">
    <citation type="submission" date="2025-09" db="UniProtKB">
        <authorList>
            <consortium name="Ensembl"/>
        </authorList>
    </citation>
    <scope>IDENTIFICATION</scope>
</reference>
<dbReference type="Proteomes" id="UP000694395">
    <property type="component" value="Chromosome 11"/>
</dbReference>
<comment type="subcellular location">
    <subcellularLocation>
        <location evidence="16">Postsynaptic cell membrane</location>
        <topology evidence="16">Multi-pass membrane protein</topology>
    </subcellularLocation>
</comment>
<dbReference type="GO" id="GO:0004888">
    <property type="term" value="F:transmembrane signaling receptor activity"/>
    <property type="evidence" value="ECO:0007669"/>
    <property type="project" value="InterPro"/>
</dbReference>
<dbReference type="SUPFAM" id="SSF90112">
    <property type="entry name" value="Neurotransmitter-gated ion-channel transmembrane pore"/>
    <property type="match status" value="1"/>
</dbReference>
<dbReference type="FunFam" id="2.70.170.10:FF:000012">
    <property type="entry name" value="Nicotinic acetylcholine receptor subunit gamma"/>
    <property type="match status" value="1"/>
</dbReference>
<comment type="similarity">
    <text evidence="19">Belongs to the ligand-gated ion channel (TC 1.A.9) family.</text>
</comment>
<dbReference type="AlphaFoldDB" id="A0A8C7NGR4"/>
<feature type="transmembrane region" description="Helical" evidence="19">
    <location>
        <begin position="314"/>
        <end position="335"/>
    </location>
</feature>
<dbReference type="InterPro" id="IPR006202">
    <property type="entry name" value="Neur_chan_lig-bd"/>
</dbReference>
<evidence type="ECO:0000256" key="5">
    <source>
        <dbReference type="ARBA" id="ARBA00022729"/>
    </source>
</evidence>
<keyword evidence="14" id="KW-1071">Ligand-gated ion channel</keyword>
<evidence type="ECO:0000256" key="3">
    <source>
        <dbReference type="ARBA" id="ARBA00022475"/>
    </source>
</evidence>
<evidence type="ECO:0000256" key="11">
    <source>
        <dbReference type="ARBA" id="ARBA00023170"/>
    </source>
</evidence>